<keyword evidence="3" id="KW-1185">Reference proteome</keyword>
<gene>
    <name evidence="2" type="ORF">SSX86_031499</name>
</gene>
<accession>A0AAP0C8U1</accession>
<proteinExistence type="predicted"/>
<dbReference type="EMBL" id="JBCNJP010006280">
    <property type="protein sequence ID" value="KAK9049532.1"/>
    <property type="molecule type" value="Genomic_DNA"/>
</dbReference>
<organism evidence="2 3">
    <name type="scientific">Deinandra increscens subsp. villosa</name>
    <dbReference type="NCBI Taxonomy" id="3103831"/>
    <lineage>
        <taxon>Eukaryota</taxon>
        <taxon>Viridiplantae</taxon>
        <taxon>Streptophyta</taxon>
        <taxon>Embryophyta</taxon>
        <taxon>Tracheophyta</taxon>
        <taxon>Spermatophyta</taxon>
        <taxon>Magnoliopsida</taxon>
        <taxon>eudicotyledons</taxon>
        <taxon>Gunneridae</taxon>
        <taxon>Pentapetalae</taxon>
        <taxon>asterids</taxon>
        <taxon>campanulids</taxon>
        <taxon>Asterales</taxon>
        <taxon>Asteraceae</taxon>
        <taxon>Asteroideae</taxon>
        <taxon>Heliantheae alliance</taxon>
        <taxon>Madieae</taxon>
        <taxon>Madiinae</taxon>
        <taxon>Deinandra</taxon>
    </lineage>
</organism>
<evidence type="ECO:0000313" key="3">
    <source>
        <dbReference type="Proteomes" id="UP001408789"/>
    </source>
</evidence>
<feature type="compositionally biased region" description="Polar residues" evidence="1">
    <location>
        <begin position="286"/>
        <end position="299"/>
    </location>
</feature>
<dbReference type="PANTHER" id="PTHR37260:SF2">
    <property type="entry name" value="PROTEIN ECERIFERUM 16"/>
    <property type="match status" value="1"/>
</dbReference>
<reference evidence="2 3" key="1">
    <citation type="submission" date="2024-04" db="EMBL/GenBank/DDBJ databases">
        <title>The reference genome of an endangered Asteraceae, Deinandra increscens subsp. villosa, native to the Central Coast of California.</title>
        <authorList>
            <person name="Guilliams M."/>
            <person name="Hasenstab-Lehman K."/>
            <person name="Meyer R."/>
            <person name="Mcevoy S."/>
        </authorList>
    </citation>
    <scope>NUCLEOTIDE SEQUENCE [LARGE SCALE GENOMIC DNA]</scope>
    <source>
        <tissue evidence="2">Leaf</tissue>
    </source>
</reference>
<evidence type="ECO:0000313" key="2">
    <source>
        <dbReference type="EMBL" id="KAK9049532.1"/>
    </source>
</evidence>
<dbReference type="Proteomes" id="UP001408789">
    <property type="component" value="Unassembled WGS sequence"/>
</dbReference>
<dbReference type="AlphaFoldDB" id="A0AAP0C8U1"/>
<dbReference type="PANTHER" id="PTHR37260">
    <property type="entry name" value="PHOSPHORELAY PROTEIN"/>
    <property type="match status" value="1"/>
</dbReference>
<dbReference type="InterPro" id="IPR053342">
    <property type="entry name" value="Exosome_cofactor/PTGS_suppr"/>
</dbReference>
<comment type="caution">
    <text evidence="2">The sequence shown here is derived from an EMBL/GenBank/DDBJ whole genome shotgun (WGS) entry which is preliminary data.</text>
</comment>
<feature type="compositionally biased region" description="Basic residues" evidence="1">
    <location>
        <begin position="7"/>
        <end position="22"/>
    </location>
</feature>
<evidence type="ECO:0000256" key="1">
    <source>
        <dbReference type="SAM" id="MobiDB-lite"/>
    </source>
</evidence>
<feature type="region of interest" description="Disordered" evidence="1">
    <location>
        <begin position="286"/>
        <end position="305"/>
    </location>
</feature>
<protein>
    <submittedName>
        <fullName evidence="2">Uncharacterized protein</fullName>
    </submittedName>
</protein>
<name>A0AAP0C8U1_9ASTR</name>
<feature type="region of interest" description="Disordered" evidence="1">
    <location>
        <begin position="1"/>
        <end position="45"/>
    </location>
</feature>
<feature type="region of interest" description="Disordered" evidence="1">
    <location>
        <begin position="208"/>
        <end position="230"/>
    </location>
</feature>
<sequence>MDTKSLAKSKRAHSLHHKKHPPNQKVKGATTSVAPSGTDKALGKAVKEKTRACPIALASNWDRYEDKDDLMLDNQIDGQASQQGDAVVPKSTGADYAYLISEAKAQNSTKLSSEIFPSLDDFVSDFGLGKESFFAVRGESLLSSIQNDSFFVDDEAPANYEASFLSLNMHALAEQLVKIYLPKRLFMEADLFLPEQVGMRNLKQHFEQVQERKAPTTTTTTPNSNPKSVANQSKLKAEAAETELDILLDSFDHVNLKEKASSTKKNTLDFDIDGELDDLLKETSSTPSLLDASQTQHMSKSGPLDDFDSWLDTI</sequence>